<dbReference type="SUPFAM" id="SSF52172">
    <property type="entry name" value="CheY-like"/>
    <property type="match status" value="1"/>
</dbReference>
<proteinExistence type="predicted"/>
<keyword evidence="2" id="KW-1185">Reference proteome</keyword>
<dbReference type="AlphaFoldDB" id="A0A1H9PN89"/>
<gene>
    <name evidence="1" type="ORF">SAMN04488023_11039</name>
</gene>
<evidence type="ECO:0000313" key="1">
    <source>
        <dbReference type="EMBL" id="SER49652.1"/>
    </source>
</evidence>
<name>A0A1H9PN89_9SPHI</name>
<evidence type="ECO:0008006" key="3">
    <source>
        <dbReference type="Google" id="ProtNLM"/>
    </source>
</evidence>
<reference evidence="1 2" key="1">
    <citation type="submission" date="2016-10" db="EMBL/GenBank/DDBJ databases">
        <authorList>
            <person name="de Groot N.N."/>
        </authorList>
    </citation>
    <scope>NUCLEOTIDE SEQUENCE [LARGE SCALE GENOMIC DNA]</scope>
    <source>
        <strain evidence="1 2">DSM 18610</strain>
    </source>
</reference>
<dbReference type="EMBL" id="FOGG01000010">
    <property type="protein sequence ID" value="SER49652.1"/>
    <property type="molecule type" value="Genomic_DNA"/>
</dbReference>
<sequence>MGRILLQETDSSVLEVLTLALEYENFIVYALQDSDADFISLIDSKRPHVVVLDFRIDVKSVWRS</sequence>
<dbReference type="InterPro" id="IPR011006">
    <property type="entry name" value="CheY-like_superfamily"/>
</dbReference>
<accession>A0A1H9PN89</accession>
<protein>
    <recommendedName>
        <fullName evidence="3">Response regulatory domain-containing protein</fullName>
    </recommendedName>
</protein>
<evidence type="ECO:0000313" key="2">
    <source>
        <dbReference type="Proteomes" id="UP000199572"/>
    </source>
</evidence>
<organism evidence="1 2">
    <name type="scientific">Pedobacter rhizosphaerae</name>
    <dbReference type="NCBI Taxonomy" id="390241"/>
    <lineage>
        <taxon>Bacteria</taxon>
        <taxon>Pseudomonadati</taxon>
        <taxon>Bacteroidota</taxon>
        <taxon>Sphingobacteriia</taxon>
        <taxon>Sphingobacteriales</taxon>
        <taxon>Sphingobacteriaceae</taxon>
        <taxon>Pedobacter</taxon>
    </lineage>
</organism>
<dbReference type="Proteomes" id="UP000199572">
    <property type="component" value="Unassembled WGS sequence"/>
</dbReference>